<reference evidence="2 3" key="1">
    <citation type="submission" date="2019-08" db="EMBL/GenBank/DDBJ databases">
        <title>Parahaliea maris sp. nov., isolated from the surface seawater.</title>
        <authorList>
            <person name="Liu Y."/>
        </authorList>
    </citation>
    <scope>NUCLEOTIDE SEQUENCE [LARGE SCALE GENOMIC DNA]</scope>
    <source>
        <strain evidence="2 3">S2-26</strain>
    </source>
</reference>
<organism evidence="2 3">
    <name type="scientific">Parahaliea aestuarii</name>
    <dbReference type="NCBI Taxonomy" id="1852021"/>
    <lineage>
        <taxon>Bacteria</taxon>
        <taxon>Pseudomonadati</taxon>
        <taxon>Pseudomonadota</taxon>
        <taxon>Gammaproteobacteria</taxon>
        <taxon>Cellvibrionales</taxon>
        <taxon>Halieaceae</taxon>
        <taxon>Parahaliea</taxon>
    </lineage>
</organism>
<evidence type="ECO:0000256" key="1">
    <source>
        <dbReference type="SAM" id="Phobius"/>
    </source>
</evidence>
<dbReference type="Proteomes" id="UP000321933">
    <property type="component" value="Unassembled WGS sequence"/>
</dbReference>
<gene>
    <name evidence="2" type="ORF">FVW59_12545</name>
</gene>
<sequence>MKIFGFKNLICELFFSTISILLVLFVLYALFTALYRANSGFDYINENLSDSEKVVLIGENRVHDLGALRNDISDWKYFKQSGSHPTKMFEARVCHPECNLLFVLYRDSRNPRMYWVSLAGEDLEDYIGYIETDLVN</sequence>
<evidence type="ECO:0000313" key="2">
    <source>
        <dbReference type="EMBL" id="TXS91032.1"/>
    </source>
</evidence>
<accession>A0A5C8ZTZ7</accession>
<keyword evidence="1" id="KW-0472">Membrane</keyword>
<dbReference type="AlphaFoldDB" id="A0A5C8ZTZ7"/>
<evidence type="ECO:0000313" key="3">
    <source>
        <dbReference type="Proteomes" id="UP000321933"/>
    </source>
</evidence>
<keyword evidence="1" id="KW-1133">Transmembrane helix</keyword>
<protein>
    <submittedName>
        <fullName evidence="2">Uncharacterized protein</fullName>
    </submittedName>
</protein>
<keyword evidence="3" id="KW-1185">Reference proteome</keyword>
<dbReference type="RefSeq" id="WP_148064688.1">
    <property type="nucleotide sequence ID" value="NZ_VRYZ01000005.1"/>
</dbReference>
<proteinExistence type="predicted"/>
<feature type="transmembrane region" description="Helical" evidence="1">
    <location>
        <begin position="12"/>
        <end position="35"/>
    </location>
</feature>
<name>A0A5C8ZTZ7_9GAMM</name>
<comment type="caution">
    <text evidence="2">The sequence shown here is derived from an EMBL/GenBank/DDBJ whole genome shotgun (WGS) entry which is preliminary data.</text>
</comment>
<keyword evidence="1" id="KW-0812">Transmembrane</keyword>
<dbReference type="EMBL" id="VRYZ01000005">
    <property type="protein sequence ID" value="TXS91032.1"/>
    <property type="molecule type" value="Genomic_DNA"/>
</dbReference>